<dbReference type="RefSeq" id="WP_207688685.1">
    <property type="nucleotide sequence ID" value="NZ_CP061799.1"/>
</dbReference>
<name>A0A975GJ93_9BACT</name>
<proteinExistence type="predicted"/>
<sequence>MPAKDLNEVFNYFQIKPITLETFETFYVNADKGRGGNPIFNTLKRRIVNNPEGCLKLLVSGHKGSGKSTELIRLQKDIEKDFVVLNFSVFEELDIFNINYMELFIVTMEKLFNYVQGEEKINIDKKYLEDIQNWMKSGEIREINRNYMGLDLDTEMQAGADIPFLAKFFAKFKASAKSSSSMEKTLINSIEPKLSELISLCNKFIAEIRLNLPKVNKKGLVIIIEDMDKIDLLRGEKIFYDHSAQLKQLNCHCIFTFPIALLYNIKFKSVISNYNWDFVLPMIKVFEKSGSPCRQGIDTMKKIVEQRMEPALFEENSTVLEDMAKKSGGCLWDLFRMIISAADNALDYERRVIMRDDYISAYYSLKSEYERTIAENKEKGIKVDDYFNELASCAADESKKPRSSDIMLDLMNNQTVLNYNGENWHDVHPIVKDILKERGLLN</sequence>
<accession>A0A975GJ93</accession>
<evidence type="ECO:0000313" key="1">
    <source>
        <dbReference type="EMBL" id="QTA82798.1"/>
    </source>
</evidence>
<dbReference type="KEGG" id="dli:dnl_51820"/>
<gene>
    <name evidence="1" type="ORF">dnl_51820</name>
</gene>
<dbReference type="AlphaFoldDB" id="A0A975GJ93"/>
<dbReference type="InterPro" id="IPR027417">
    <property type="entry name" value="P-loop_NTPase"/>
</dbReference>
<dbReference type="Proteomes" id="UP000663720">
    <property type="component" value="Chromosome"/>
</dbReference>
<dbReference type="SUPFAM" id="SSF52540">
    <property type="entry name" value="P-loop containing nucleoside triphosphate hydrolases"/>
    <property type="match status" value="1"/>
</dbReference>
<reference evidence="1" key="1">
    <citation type="journal article" date="2021" name="Microb. Physiol.">
        <title>Proteogenomic Insights into the Physiology of Marine, Sulfate-Reducing, Filamentous Desulfonema limicola and Desulfonema magnum.</title>
        <authorList>
            <person name="Schnaars V."/>
            <person name="Wohlbrand L."/>
            <person name="Scheve S."/>
            <person name="Hinrichs C."/>
            <person name="Reinhardt R."/>
            <person name="Rabus R."/>
        </authorList>
    </citation>
    <scope>NUCLEOTIDE SEQUENCE</scope>
    <source>
        <strain evidence="1">5ac10</strain>
    </source>
</reference>
<protein>
    <submittedName>
        <fullName evidence="1">P-loop domain-containing protein</fullName>
    </submittedName>
</protein>
<dbReference type="EMBL" id="CP061799">
    <property type="protein sequence ID" value="QTA82798.1"/>
    <property type="molecule type" value="Genomic_DNA"/>
</dbReference>
<evidence type="ECO:0000313" key="2">
    <source>
        <dbReference type="Proteomes" id="UP000663720"/>
    </source>
</evidence>
<keyword evidence="2" id="KW-1185">Reference proteome</keyword>
<organism evidence="1 2">
    <name type="scientific">Desulfonema limicola</name>
    <dbReference type="NCBI Taxonomy" id="45656"/>
    <lineage>
        <taxon>Bacteria</taxon>
        <taxon>Pseudomonadati</taxon>
        <taxon>Thermodesulfobacteriota</taxon>
        <taxon>Desulfobacteria</taxon>
        <taxon>Desulfobacterales</taxon>
        <taxon>Desulfococcaceae</taxon>
        <taxon>Desulfonema</taxon>
    </lineage>
</organism>